<evidence type="ECO:0000256" key="5">
    <source>
        <dbReference type="ARBA" id="ARBA00022989"/>
    </source>
</evidence>
<feature type="transmembrane region" description="Helical" evidence="8">
    <location>
        <begin position="66"/>
        <end position="85"/>
    </location>
</feature>
<evidence type="ECO:0000256" key="4">
    <source>
        <dbReference type="ARBA" id="ARBA00022821"/>
    </source>
</evidence>
<organism evidence="9 10">
    <name type="scientific">Quercus lobata</name>
    <name type="common">Valley oak</name>
    <dbReference type="NCBI Taxonomy" id="97700"/>
    <lineage>
        <taxon>Eukaryota</taxon>
        <taxon>Viridiplantae</taxon>
        <taxon>Streptophyta</taxon>
        <taxon>Embryophyta</taxon>
        <taxon>Tracheophyta</taxon>
        <taxon>Spermatophyta</taxon>
        <taxon>Magnoliopsida</taxon>
        <taxon>eudicotyledons</taxon>
        <taxon>Gunneridae</taxon>
        <taxon>Pentapetalae</taxon>
        <taxon>rosids</taxon>
        <taxon>fabids</taxon>
        <taxon>Fagales</taxon>
        <taxon>Fagaceae</taxon>
        <taxon>Quercus</taxon>
    </lineage>
</organism>
<reference evidence="9" key="2">
    <citation type="submission" date="2021-01" db="UniProtKB">
        <authorList>
            <consortium name="EnsemblPlants"/>
        </authorList>
    </citation>
    <scope>IDENTIFICATION</scope>
</reference>
<dbReference type="PANTHER" id="PTHR31942">
    <property type="entry name" value="MLO-LIKE PROTEIN 1"/>
    <property type="match status" value="1"/>
</dbReference>
<evidence type="ECO:0000256" key="8">
    <source>
        <dbReference type="SAM" id="Phobius"/>
    </source>
</evidence>
<dbReference type="GO" id="GO:0016020">
    <property type="term" value="C:membrane"/>
    <property type="evidence" value="ECO:0007669"/>
    <property type="project" value="UniProtKB-SubCell"/>
</dbReference>
<feature type="transmembrane region" description="Helical" evidence="8">
    <location>
        <begin position="160"/>
        <end position="181"/>
    </location>
</feature>
<dbReference type="EnsemblPlants" id="QL08p056456:mrna">
    <property type="protein sequence ID" value="QL08p056456:mrna"/>
    <property type="gene ID" value="QL08p056456"/>
</dbReference>
<name>A0A7N2MGB3_QUELO</name>
<evidence type="ECO:0000256" key="2">
    <source>
        <dbReference type="ARBA" id="ARBA00006574"/>
    </source>
</evidence>
<keyword evidence="5 8" id="KW-1133">Transmembrane helix</keyword>
<dbReference type="Pfam" id="PF03094">
    <property type="entry name" value="Mlo"/>
    <property type="match status" value="1"/>
</dbReference>
<accession>A0A7N2MGB3</accession>
<keyword evidence="4" id="KW-0611">Plant defense</keyword>
<dbReference type="Gramene" id="QL08p056456:mrna">
    <property type="protein sequence ID" value="QL08p056456:mrna"/>
    <property type="gene ID" value="QL08p056456"/>
</dbReference>
<evidence type="ECO:0000256" key="7">
    <source>
        <dbReference type="ARBA" id="ARBA00023265"/>
    </source>
</evidence>
<proteinExistence type="inferred from homology"/>
<dbReference type="EMBL" id="LRBV02000008">
    <property type="status" value="NOT_ANNOTATED_CDS"/>
    <property type="molecule type" value="Genomic_DNA"/>
</dbReference>
<evidence type="ECO:0000256" key="3">
    <source>
        <dbReference type="ARBA" id="ARBA00022692"/>
    </source>
</evidence>
<dbReference type="InterPro" id="IPR004326">
    <property type="entry name" value="Mlo"/>
</dbReference>
<dbReference type="GO" id="GO:0006952">
    <property type="term" value="P:defense response"/>
    <property type="evidence" value="ECO:0007669"/>
    <property type="project" value="UniProtKB-KW"/>
</dbReference>
<keyword evidence="6 8" id="KW-0472">Membrane</keyword>
<sequence>MVGKDSPNPGEYERSLERTPTWAVAVVCFVLVVISLFIEHIVHIIGKWLKKKHKLTLYEALEKIKTELMILGFISLLLIVFQAPITDICIPKSVGATWHPCKKGYKESKEETDSQDKGRKLLQLWDSGFASRRILAAKEIDKCTLEGKVALVSKLGIHQLHIFIFVLAVVHVLYCITTLTLGRTKMRIWKVWEEETKKPEYQSSHDPQRFRFARDTSFGRRHLNI</sequence>
<dbReference type="InParanoid" id="A0A7N2MGB3"/>
<evidence type="ECO:0008006" key="11">
    <source>
        <dbReference type="Google" id="ProtNLM"/>
    </source>
</evidence>
<protein>
    <recommendedName>
        <fullName evidence="11">MLO1</fullName>
    </recommendedName>
</protein>
<dbReference type="Proteomes" id="UP000594261">
    <property type="component" value="Chromosome 8"/>
</dbReference>
<comment type="subcellular location">
    <subcellularLocation>
        <location evidence="1">Membrane</location>
        <topology evidence="1">Multi-pass membrane protein</topology>
    </subcellularLocation>
</comment>
<keyword evidence="3 8" id="KW-0812">Transmembrane</keyword>
<evidence type="ECO:0000313" key="10">
    <source>
        <dbReference type="Proteomes" id="UP000594261"/>
    </source>
</evidence>
<comment type="similarity">
    <text evidence="2">Belongs to the MLO family.</text>
</comment>
<keyword evidence="10" id="KW-1185">Reference proteome</keyword>
<dbReference type="AlphaFoldDB" id="A0A7N2MGB3"/>
<reference evidence="9 10" key="1">
    <citation type="journal article" date="2016" name="G3 (Bethesda)">
        <title>First Draft Assembly and Annotation of the Genome of a California Endemic Oak Quercus lobata Nee (Fagaceae).</title>
        <authorList>
            <person name="Sork V.L."/>
            <person name="Fitz-Gibbon S.T."/>
            <person name="Puiu D."/>
            <person name="Crepeau M."/>
            <person name="Gugger P.F."/>
            <person name="Sherman R."/>
            <person name="Stevens K."/>
            <person name="Langley C.H."/>
            <person name="Pellegrini M."/>
            <person name="Salzberg S.L."/>
        </authorList>
    </citation>
    <scope>NUCLEOTIDE SEQUENCE [LARGE SCALE GENOMIC DNA]</scope>
    <source>
        <strain evidence="9 10">cv. SW786</strain>
    </source>
</reference>
<feature type="transmembrane region" description="Helical" evidence="8">
    <location>
        <begin position="20"/>
        <end position="45"/>
    </location>
</feature>
<evidence type="ECO:0000256" key="6">
    <source>
        <dbReference type="ARBA" id="ARBA00023136"/>
    </source>
</evidence>
<evidence type="ECO:0000256" key="1">
    <source>
        <dbReference type="ARBA" id="ARBA00004141"/>
    </source>
</evidence>
<keyword evidence="7" id="KW-0568">Pathogenesis-related protein</keyword>
<evidence type="ECO:0000313" key="9">
    <source>
        <dbReference type="EnsemblPlants" id="QL08p056456:mrna"/>
    </source>
</evidence>
<dbReference type="OMA" id="HIVHIIG"/>
<dbReference type="PANTHER" id="PTHR31942:SF84">
    <property type="entry name" value="MLO-LIKE PROTEIN 12"/>
    <property type="match status" value="1"/>
</dbReference>